<sequence length="69" mass="8138">MIKREDIQTMGKVELRRMLFGISRKEARIVMNMVIADCRKISEKEAKKRKLVLAHEVLKVLDFFGFEVN</sequence>
<accession>A0ABR7Q6A7</accession>
<evidence type="ECO:0000313" key="2">
    <source>
        <dbReference type="Proteomes" id="UP000619238"/>
    </source>
</evidence>
<dbReference type="RefSeq" id="WP_187561017.1">
    <property type="nucleotide sequence ID" value="NZ_JACGWS010000002.1"/>
</dbReference>
<reference evidence="1 2" key="1">
    <citation type="submission" date="2020-07" db="EMBL/GenBank/DDBJ databases">
        <title>Description of Kordia aestuariivivens sp. nov., isolated from a tidal flat.</title>
        <authorList>
            <person name="Park S."/>
            <person name="Yoon J.-H."/>
        </authorList>
    </citation>
    <scope>NUCLEOTIDE SEQUENCE [LARGE SCALE GENOMIC DNA]</scope>
    <source>
        <strain evidence="1 2">YSTF-M3</strain>
    </source>
</reference>
<evidence type="ECO:0000313" key="1">
    <source>
        <dbReference type="EMBL" id="MBC8753983.1"/>
    </source>
</evidence>
<dbReference type="Proteomes" id="UP000619238">
    <property type="component" value="Unassembled WGS sequence"/>
</dbReference>
<comment type="caution">
    <text evidence="1">The sequence shown here is derived from an EMBL/GenBank/DDBJ whole genome shotgun (WGS) entry which is preliminary data.</text>
</comment>
<keyword evidence="2" id="KW-1185">Reference proteome</keyword>
<organism evidence="1 2">
    <name type="scientific">Kordia aestuariivivens</name>
    <dbReference type="NCBI Taxonomy" id="2759037"/>
    <lineage>
        <taxon>Bacteria</taxon>
        <taxon>Pseudomonadati</taxon>
        <taxon>Bacteroidota</taxon>
        <taxon>Flavobacteriia</taxon>
        <taxon>Flavobacteriales</taxon>
        <taxon>Flavobacteriaceae</taxon>
        <taxon>Kordia</taxon>
    </lineage>
</organism>
<proteinExistence type="predicted"/>
<name>A0ABR7Q6A7_9FLAO</name>
<protein>
    <submittedName>
        <fullName evidence="1">Uncharacterized protein</fullName>
    </submittedName>
</protein>
<dbReference type="EMBL" id="JACGWS010000002">
    <property type="protein sequence ID" value="MBC8753983.1"/>
    <property type="molecule type" value="Genomic_DNA"/>
</dbReference>
<gene>
    <name evidence="1" type="ORF">H2O64_04825</name>
</gene>